<dbReference type="Proteomes" id="UP001230649">
    <property type="component" value="Unassembled WGS sequence"/>
</dbReference>
<gene>
    <name evidence="1" type="ORF">QFC20_002620</name>
</gene>
<name>A0ACC2WJH7_9TREE</name>
<evidence type="ECO:0000313" key="1">
    <source>
        <dbReference type="EMBL" id="KAJ9111329.1"/>
    </source>
</evidence>
<accession>A0ACC2WJH7</accession>
<comment type="caution">
    <text evidence="1">The sequence shown here is derived from an EMBL/GenBank/DDBJ whole genome shotgun (WGS) entry which is preliminary data.</text>
</comment>
<evidence type="ECO:0000313" key="2">
    <source>
        <dbReference type="Proteomes" id="UP001230649"/>
    </source>
</evidence>
<dbReference type="EMBL" id="JASBWS010000019">
    <property type="protein sequence ID" value="KAJ9111329.1"/>
    <property type="molecule type" value="Genomic_DNA"/>
</dbReference>
<keyword evidence="2" id="KW-1185">Reference proteome</keyword>
<protein>
    <submittedName>
        <fullName evidence="1">Uncharacterized protein</fullName>
    </submittedName>
</protein>
<organism evidence="1 2">
    <name type="scientific">Naganishia adeliensis</name>
    <dbReference type="NCBI Taxonomy" id="92952"/>
    <lineage>
        <taxon>Eukaryota</taxon>
        <taxon>Fungi</taxon>
        <taxon>Dikarya</taxon>
        <taxon>Basidiomycota</taxon>
        <taxon>Agaricomycotina</taxon>
        <taxon>Tremellomycetes</taxon>
        <taxon>Filobasidiales</taxon>
        <taxon>Filobasidiaceae</taxon>
        <taxon>Naganishia</taxon>
    </lineage>
</organism>
<reference evidence="1" key="1">
    <citation type="submission" date="2023-04" db="EMBL/GenBank/DDBJ databases">
        <title>Draft Genome sequencing of Naganishia species isolated from polar environments using Oxford Nanopore Technology.</title>
        <authorList>
            <person name="Leo P."/>
            <person name="Venkateswaran K."/>
        </authorList>
    </citation>
    <scope>NUCLEOTIDE SEQUENCE</scope>
    <source>
        <strain evidence="1">MNA-CCFEE 5262</strain>
    </source>
</reference>
<sequence length="103" mass="11699">MNPQESATLHQSLSGVEVEGYIFLGKGQHEWQDVQAVVGQAVNQLKLKIPDNSRHRPVIYADLTKGQLKIWVKAFDAALDREVQERLYTAPENMDEERESNHG</sequence>
<proteinExistence type="predicted"/>